<accession>A0ABT8TTU9</accession>
<dbReference type="EMBL" id="JAULSC010000020">
    <property type="protein sequence ID" value="MDO3397362.1"/>
    <property type="molecule type" value="Genomic_DNA"/>
</dbReference>
<organism evidence="2 3">
    <name type="scientific">Nocardioides cremeus</name>
    <dbReference type="NCBI Taxonomy" id="3058044"/>
    <lineage>
        <taxon>Bacteria</taxon>
        <taxon>Bacillati</taxon>
        <taxon>Actinomycetota</taxon>
        <taxon>Actinomycetes</taxon>
        <taxon>Propionibacteriales</taxon>
        <taxon>Nocardioidaceae</taxon>
        <taxon>Nocardioides</taxon>
    </lineage>
</organism>
<dbReference type="Gene3D" id="3.30.750.24">
    <property type="entry name" value="STAS domain"/>
    <property type="match status" value="1"/>
</dbReference>
<dbReference type="RefSeq" id="WP_302709535.1">
    <property type="nucleotide sequence ID" value="NZ_JAULSC010000020.1"/>
</dbReference>
<dbReference type="Pfam" id="PF13466">
    <property type="entry name" value="STAS_2"/>
    <property type="match status" value="1"/>
</dbReference>
<keyword evidence="3" id="KW-1185">Reference proteome</keyword>
<evidence type="ECO:0000313" key="2">
    <source>
        <dbReference type="EMBL" id="MDO3397362.1"/>
    </source>
</evidence>
<reference evidence="2" key="1">
    <citation type="submission" date="2023-06" db="EMBL/GenBank/DDBJ databases">
        <title>Genome sequence of Nocardioides sp. SOB44.</title>
        <authorList>
            <person name="Zhang G."/>
        </authorList>
    </citation>
    <scope>NUCLEOTIDE SEQUENCE</scope>
    <source>
        <strain evidence="2">SOB44</strain>
    </source>
</reference>
<dbReference type="Proteomes" id="UP001168363">
    <property type="component" value="Unassembled WGS sequence"/>
</dbReference>
<dbReference type="SUPFAM" id="SSF52091">
    <property type="entry name" value="SpoIIaa-like"/>
    <property type="match status" value="1"/>
</dbReference>
<evidence type="ECO:0000259" key="1">
    <source>
        <dbReference type="PROSITE" id="PS50801"/>
    </source>
</evidence>
<dbReference type="InterPro" id="IPR002645">
    <property type="entry name" value="STAS_dom"/>
</dbReference>
<dbReference type="InterPro" id="IPR058548">
    <property type="entry name" value="MlaB-like_STAS"/>
</dbReference>
<feature type="domain" description="STAS" evidence="1">
    <location>
        <begin position="21"/>
        <end position="119"/>
    </location>
</feature>
<protein>
    <submittedName>
        <fullName evidence="2">STAS domain-containing protein</fullName>
    </submittedName>
</protein>
<proteinExistence type="predicted"/>
<comment type="caution">
    <text evidence="2">The sequence shown here is derived from an EMBL/GenBank/DDBJ whole genome shotgun (WGS) entry which is preliminary data.</text>
</comment>
<name>A0ABT8TTU9_9ACTN</name>
<dbReference type="InterPro" id="IPR036513">
    <property type="entry name" value="STAS_dom_sf"/>
</dbReference>
<dbReference type="CDD" id="cd07043">
    <property type="entry name" value="STAS_anti-anti-sigma_factors"/>
    <property type="match status" value="1"/>
</dbReference>
<evidence type="ECO:0000313" key="3">
    <source>
        <dbReference type="Proteomes" id="UP001168363"/>
    </source>
</evidence>
<gene>
    <name evidence="2" type="ORF">QWJ41_16675</name>
</gene>
<dbReference type="PROSITE" id="PS50801">
    <property type="entry name" value="STAS"/>
    <property type="match status" value="1"/>
</dbReference>
<sequence>MGNDTVLSTAAPRPQHTRHTVTGDLDVAAVHRLRSGFAATIDGSDLARPGVQLDLGGVTFMDAAGLGAVMWCRQHALSAGFACVVDDASPAALRLMRLTGTHDLLRGFAAAPLAGGAPV</sequence>